<dbReference type="AlphaFoldDB" id="A0A3M9XNQ5"/>
<reference evidence="4 5" key="1">
    <citation type="submission" date="2018-08" db="EMBL/GenBank/DDBJ databases">
        <title>Genome sequence of Methylocystis hirsuta CSC1, a methanotroph able to accumulate PHAs.</title>
        <authorList>
            <person name="Bordel S."/>
            <person name="Rodriguez E."/>
            <person name="Gancedo J."/>
            <person name="Munoz R."/>
        </authorList>
    </citation>
    <scope>NUCLEOTIDE SEQUENCE [LARGE SCALE GENOMIC DNA]</scope>
    <source>
        <strain evidence="4 5">CSC1</strain>
    </source>
</reference>
<feature type="transmembrane region" description="Helical" evidence="2">
    <location>
        <begin position="65"/>
        <end position="86"/>
    </location>
</feature>
<keyword evidence="2" id="KW-0812">Transmembrane</keyword>
<dbReference type="InterPro" id="IPR036779">
    <property type="entry name" value="LysM_dom_sf"/>
</dbReference>
<organism evidence="4 5">
    <name type="scientific">Methylocystis hirsuta</name>
    <dbReference type="NCBI Taxonomy" id="369798"/>
    <lineage>
        <taxon>Bacteria</taxon>
        <taxon>Pseudomonadati</taxon>
        <taxon>Pseudomonadota</taxon>
        <taxon>Alphaproteobacteria</taxon>
        <taxon>Hyphomicrobiales</taxon>
        <taxon>Methylocystaceae</taxon>
        <taxon>Methylocystis</taxon>
    </lineage>
</organism>
<protein>
    <submittedName>
        <fullName evidence="4">LysM peptidoglycan-binding domain-containing protein</fullName>
    </submittedName>
</protein>
<dbReference type="Proteomes" id="UP000268623">
    <property type="component" value="Unassembled WGS sequence"/>
</dbReference>
<feature type="transmembrane region" description="Helical" evidence="2">
    <location>
        <begin position="35"/>
        <end position="53"/>
    </location>
</feature>
<dbReference type="Pfam" id="PF01476">
    <property type="entry name" value="LysM"/>
    <property type="match status" value="1"/>
</dbReference>
<feature type="transmembrane region" description="Helical" evidence="2">
    <location>
        <begin position="115"/>
        <end position="137"/>
    </location>
</feature>
<evidence type="ECO:0000259" key="3">
    <source>
        <dbReference type="PROSITE" id="PS51782"/>
    </source>
</evidence>
<evidence type="ECO:0000256" key="2">
    <source>
        <dbReference type="SAM" id="Phobius"/>
    </source>
</evidence>
<evidence type="ECO:0000256" key="1">
    <source>
        <dbReference type="SAM" id="MobiDB-lite"/>
    </source>
</evidence>
<feature type="domain" description="LysM" evidence="3">
    <location>
        <begin position="289"/>
        <end position="336"/>
    </location>
</feature>
<feature type="transmembrane region" description="Helical" evidence="2">
    <location>
        <begin position="92"/>
        <end position="108"/>
    </location>
</feature>
<accession>A0A3M9XNQ5</accession>
<keyword evidence="2" id="KW-1133">Transmembrane helix</keyword>
<proteinExistence type="predicted"/>
<feature type="compositionally biased region" description="Low complexity" evidence="1">
    <location>
        <begin position="221"/>
        <end position="257"/>
    </location>
</feature>
<dbReference type="PROSITE" id="PS51782">
    <property type="entry name" value="LYSM"/>
    <property type="match status" value="1"/>
</dbReference>
<dbReference type="OrthoDB" id="9803927at2"/>
<sequence length="342" mass="36487">MASRLLSRNCHIRSALKSKPTPEERGCMNPNLTSAYAAVILMAALAAALPFHLSRILGPQRLLHAAYAAAALGLFYLLGATAFGWTFDRQDALLWVYLALFLLAASIATRRRMMLGAIGLPWLSALIQLGVVAYMFAPDSFRKPPVTAALFLYFLFEALVWLRGREPQEPAESLGASDRALPPLFPPQRHRGVAEASLAAAAIAIAFLLVAGPQAAHIGAESESAQQQEQQIEETAASGVTTNSEEPASEAAPSATDEAPKTESRESAPAQAAGHTPVESPATVAKDPGIYTARAGDTFKSIAKRLYGATSKWRAIAELNPDLKSKKLRAGQLVNLPPAPTR</sequence>
<keyword evidence="5" id="KW-1185">Reference proteome</keyword>
<gene>
    <name evidence="4" type="ORF">D1O30_10330</name>
</gene>
<dbReference type="InterPro" id="IPR018392">
    <property type="entry name" value="LysM"/>
</dbReference>
<name>A0A3M9XNQ5_9HYPH</name>
<dbReference type="CDD" id="cd00118">
    <property type="entry name" value="LysM"/>
    <property type="match status" value="1"/>
</dbReference>
<feature type="region of interest" description="Disordered" evidence="1">
    <location>
        <begin position="220"/>
        <end position="289"/>
    </location>
</feature>
<dbReference type="SMART" id="SM00257">
    <property type="entry name" value="LysM"/>
    <property type="match status" value="1"/>
</dbReference>
<evidence type="ECO:0000313" key="5">
    <source>
        <dbReference type="Proteomes" id="UP000268623"/>
    </source>
</evidence>
<keyword evidence="2" id="KW-0472">Membrane</keyword>
<evidence type="ECO:0000313" key="4">
    <source>
        <dbReference type="EMBL" id="RNJ49939.1"/>
    </source>
</evidence>
<dbReference type="Gene3D" id="3.10.350.10">
    <property type="entry name" value="LysM domain"/>
    <property type="match status" value="1"/>
</dbReference>
<comment type="caution">
    <text evidence="4">The sequence shown here is derived from an EMBL/GenBank/DDBJ whole genome shotgun (WGS) entry which is preliminary data.</text>
</comment>
<dbReference type="EMBL" id="QWDD01000001">
    <property type="protein sequence ID" value="RNJ49939.1"/>
    <property type="molecule type" value="Genomic_DNA"/>
</dbReference>